<proteinExistence type="inferred from homology"/>
<evidence type="ECO:0000256" key="2">
    <source>
        <dbReference type="ARBA" id="ARBA00022801"/>
    </source>
</evidence>
<dbReference type="CDD" id="cd00586">
    <property type="entry name" value="4HBT"/>
    <property type="match status" value="1"/>
</dbReference>
<dbReference type="EMBL" id="AP014809">
    <property type="protein sequence ID" value="BAU92287.1"/>
    <property type="molecule type" value="Genomic_DNA"/>
</dbReference>
<dbReference type="GO" id="GO:0047617">
    <property type="term" value="F:fatty acyl-CoA hydrolase activity"/>
    <property type="evidence" value="ECO:0007669"/>
    <property type="project" value="TreeGrafter"/>
</dbReference>
<dbReference type="Proteomes" id="UP000218288">
    <property type="component" value="Chromosome"/>
</dbReference>
<dbReference type="RefSeq" id="WP_096486261.1">
    <property type="nucleotide sequence ID" value="NZ_AP014809.1"/>
</dbReference>
<dbReference type="OrthoDB" id="9799036at2"/>
<dbReference type="SUPFAM" id="SSF54637">
    <property type="entry name" value="Thioesterase/thiol ester dehydrase-isomerase"/>
    <property type="match status" value="1"/>
</dbReference>
<dbReference type="InterPro" id="IPR050563">
    <property type="entry name" value="4-hydroxybenzoyl-CoA_TE"/>
</dbReference>
<keyword evidence="2" id="KW-0378">Hydrolase</keyword>
<dbReference type="PANTHER" id="PTHR31793">
    <property type="entry name" value="4-HYDROXYBENZOYL-COA THIOESTERASE FAMILY MEMBER"/>
    <property type="match status" value="1"/>
</dbReference>
<evidence type="ECO:0000313" key="3">
    <source>
        <dbReference type="EMBL" id="BAU92287.1"/>
    </source>
</evidence>
<sequence>MSAEHRAPRESRTAYPRLVPLTTRWGDNDVYGHVNNVVYYAFFDTAVNGILVEAGALDIARSPVIGLVVETGCRYFAPVSFPDRITAGVRVAHLGRTSVRYEIAIFRDDEAEAVAQGHFVHVTVDRETRRPAPLPERLRAVLTELAAGGAEAP</sequence>
<dbReference type="AlphaFoldDB" id="A0A160PG64"/>
<organism evidence="3 4">
    <name type="scientific">Methylorubrum populi</name>
    <dbReference type="NCBI Taxonomy" id="223967"/>
    <lineage>
        <taxon>Bacteria</taxon>
        <taxon>Pseudomonadati</taxon>
        <taxon>Pseudomonadota</taxon>
        <taxon>Alphaproteobacteria</taxon>
        <taxon>Hyphomicrobiales</taxon>
        <taxon>Methylobacteriaceae</taxon>
        <taxon>Methylorubrum</taxon>
    </lineage>
</organism>
<evidence type="ECO:0000256" key="1">
    <source>
        <dbReference type="ARBA" id="ARBA00005953"/>
    </source>
</evidence>
<accession>A0A160PG64</accession>
<evidence type="ECO:0000313" key="4">
    <source>
        <dbReference type="Proteomes" id="UP000218288"/>
    </source>
</evidence>
<reference evidence="3 4" key="1">
    <citation type="journal article" date="2016" name="Genome Announc.">
        <title>Complete Genome Sequence of Methylobacterium populi P-1M, Isolated from Pink-Pigmented Household Biofilm.</title>
        <authorList>
            <person name="Morohoshi T."/>
            <person name="Ikeda T."/>
        </authorList>
    </citation>
    <scope>NUCLEOTIDE SEQUENCE [LARGE SCALE GENOMIC DNA]</scope>
    <source>
        <strain evidence="3 4">P-1M</strain>
    </source>
</reference>
<dbReference type="Pfam" id="PF13279">
    <property type="entry name" value="4HBT_2"/>
    <property type="match status" value="1"/>
</dbReference>
<gene>
    <name evidence="3" type="ORF">MPPM_3682</name>
</gene>
<protein>
    <submittedName>
        <fullName evidence="3">Thioesterase protein</fullName>
    </submittedName>
</protein>
<name>A0A160PG64_9HYPH</name>
<dbReference type="PANTHER" id="PTHR31793:SF27">
    <property type="entry name" value="NOVEL THIOESTERASE SUPERFAMILY DOMAIN AND SAPOSIN A-TYPE DOMAIN CONTAINING PROTEIN (0610012H03RIK)"/>
    <property type="match status" value="1"/>
</dbReference>
<comment type="similarity">
    <text evidence="1">Belongs to the 4-hydroxybenzoyl-CoA thioesterase family.</text>
</comment>
<dbReference type="InterPro" id="IPR029069">
    <property type="entry name" value="HotDog_dom_sf"/>
</dbReference>
<dbReference type="Gene3D" id="3.10.129.10">
    <property type="entry name" value="Hotdog Thioesterase"/>
    <property type="match status" value="1"/>
</dbReference>